<feature type="transmembrane region" description="Helical" evidence="1">
    <location>
        <begin position="9"/>
        <end position="30"/>
    </location>
</feature>
<feature type="domain" description="GGDEF" evidence="2">
    <location>
        <begin position="101"/>
        <end position="231"/>
    </location>
</feature>
<dbReference type="EMBL" id="JACHEN010000007">
    <property type="protein sequence ID" value="MBB6215448.1"/>
    <property type="molecule type" value="Genomic_DNA"/>
</dbReference>
<dbReference type="PANTHER" id="PTHR45138:SF9">
    <property type="entry name" value="DIGUANYLATE CYCLASE DGCM-RELATED"/>
    <property type="match status" value="1"/>
</dbReference>
<keyword evidence="3" id="KW-0808">Transferase</keyword>
<dbReference type="Gene3D" id="3.30.70.270">
    <property type="match status" value="1"/>
</dbReference>
<keyword evidence="3" id="KW-0548">Nucleotidyltransferase</keyword>
<evidence type="ECO:0000313" key="4">
    <source>
        <dbReference type="Proteomes" id="UP000579281"/>
    </source>
</evidence>
<organism evidence="3 4">
    <name type="scientific">Anaerosolibacter carboniphilus</name>
    <dbReference type="NCBI Taxonomy" id="1417629"/>
    <lineage>
        <taxon>Bacteria</taxon>
        <taxon>Bacillati</taxon>
        <taxon>Bacillota</taxon>
        <taxon>Clostridia</taxon>
        <taxon>Peptostreptococcales</taxon>
        <taxon>Thermotaleaceae</taxon>
        <taxon>Anaerosolibacter</taxon>
    </lineage>
</organism>
<dbReference type="PANTHER" id="PTHR45138">
    <property type="entry name" value="REGULATORY COMPONENTS OF SENSORY TRANSDUCTION SYSTEM"/>
    <property type="match status" value="1"/>
</dbReference>
<name>A0A841KTG2_9FIRM</name>
<dbReference type="FunFam" id="3.30.70.270:FF:000001">
    <property type="entry name" value="Diguanylate cyclase domain protein"/>
    <property type="match status" value="1"/>
</dbReference>
<proteinExistence type="predicted"/>
<dbReference type="Pfam" id="PF00990">
    <property type="entry name" value="GGDEF"/>
    <property type="match status" value="1"/>
</dbReference>
<keyword evidence="1" id="KW-0472">Membrane</keyword>
<dbReference type="NCBIfam" id="TIGR00254">
    <property type="entry name" value="GGDEF"/>
    <property type="match status" value="1"/>
</dbReference>
<protein>
    <submittedName>
        <fullName evidence="3">Diguanylate cyclase</fullName>
        <ecNumber evidence="3">2.7.7.65</ecNumber>
    </submittedName>
</protein>
<dbReference type="InterPro" id="IPR050469">
    <property type="entry name" value="Diguanylate_Cyclase"/>
</dbReference>
<dbReference type="PROSITE" id="PS50887">
    <property type="entry name" value="GGDEF"/>
    <property type="match status" value="1"/>
</dbReference>
<dbReference type="EC" id="2.7.7.65" evidence="3"/>
<dbReference type="RefSeq" id="WP_184309746.1">
    <property type="nucleotide sequence ID" value="NZ_JACHEN010000007.1"/>
</dbReference>
<evidence type="ECO:0000313" key="3">
    <source>
        <dbReference type="EMBL" id="MBB6215448.1"/>
    </source>
</evidence>
<dbReference type="SMART" id="SM00267">
    <property type="entry name" value="GGDEF"/>
    <property type="match status" value="1"/>
</dbReference>
<evidence type="ECO:0000259" key="2">
    <source>
        <dbReference type="PROSITE" id="PS50887"/>
    </source>
</evidence>
<dbReference type="AlphaFoldDB" id="A0A841KTG2"/>
<dbReference type="InterPro" id="IPR043128">
    <property type="entry name" value="Rev_trsase/Diguanyl_cyclase"/>
</dbReference>
<dbReference type="InterPro" id="IPR029787">
    <property type="entry name" value="Nucleotide_cyclase"/>
</dbReference>
<dbReference type="CDD" id="cd01949">
    <property type="entry name" value="GGDEF"/>
    <property type="match status" value="1"/>
</dbReference>
<dbReference type="GO" id="GO:0052621">
    <property type="term" value="F:diguanylate cyclase activity"/>
    <property type="evidence" value="ECO:0007669"/>
    <property type="project" value="UniProtKB-EC"/>
</dbReference>
<dbReference type="Proteomes" id="UP000579281">
    <property type="component" value="Unassembled WGS sequence"/>
</dbReference>
<sequence length="231" mass="26090">MKEDNFKLNLFLCLILVGISYGFIFHSVVMPWFGGQLLHCIFMGVIFGIVNYLITSKFYKNYRQLKVTNLDLSEKLRMDKLTGLLNRRAFDADISEMQGNTGFSLIFIDIDNFRNFNNLFGHQVGDKILQRVSDVIRSSIRCQDRVYRYGGEEIVVLLNQCDKVNASNIAEKIRFNVSGLDNSPYPEITVSLGVSSHGEDGHYLDDVLIAGDKALLKAKSRGKNCVVADVC</sequence>
<gene>
    <name evidence="3" type="ORF">HNQ80_001537</name>
</gene>
<keyword evidence="1" id="KW-1133">Transmembrane helix</keyword>
<evidence type="ECO:0000256" key="1">
    <source>
        <dbReference type="SAM" id="Phobius"/>
    </source>
</evidence>
<keyword evidence="1" id="KW-0812">Transmembrane</keyword>
<reference evidence="3 4" key="1">
    <citation type="submission" date="2020-08" db="EMBL/GenBank/DDBJ databases">
        <title>Genomic Encyclopedia of Type Strains, Phase IV (KMG-IV): sequencing the most valuable type-strain genomes for metagenomic binning, comparative biology and taxonomic classification.</title>
        <authorList>
            <person name="Goeker M."/>
        </authorList>
    </citation>
    <scope>NUCLEOTIDE SEQUENCE [LARGE SCALE GENOMIC DNA]</scope>
    <source>
        <strain evidence="3 4">DSM 103526</strain>
    </source>
</reference>
<comment type="caution">
    <text evidence="3">The sequence shown here is derived from an EMBL/GenBank/DDBJ whole genome shotgun (WGS) entry which is preliminary data.</text>
</comment>
<dbReference type="SUPFAM" id="SSF55073">
    <property type="entry name" value="Nucleotide cyclase"/>
    <property type="match status" value="1"/>
</dbReference>
<keyword evidence="4" id="KW-1185">Reference proteome</keyword>
<dbReference type="InterPro" id="IPR000160">
    <property type="entry name" value="GGDEF_dom"/>
</dbReference>
<accession>A0A841KTG2</accession>
<feature type="transmembrane region" description="Helical" evidence="1">
    <location>
        <begin position="36"/>
        <end position="54"/>
    </location>
</feature>